<reference evidence="8" key="1">
    <citation type="journal article" date="2020" name="Phytopathology">
        <title>Genome Sequence Resources of Colletotrichum truncatum, C. plurivorum, C. musicola, and C. sojae: Four Species Pathogenic to Soybean (Glycine max).</title>
        <authorList>
            <person name="Rogerio F."/>
            <person name="Boufleur T.R."/>
            <person name="Ciampi-Guillardi M."/>
            <person name="Sukno S.A."/>
            <person name="Thon M.R."/>
            <person name="Massola Junior N.S."/>
            <person name="Baroncelli R."/>
        </authorList>
    </citation>
    <scope>NUCLEOTIDE SEQUENCE</scope>
    <source>
        <strain evidence="8">LFN0074</strain>
    </source>
</reference>
<feature type="region of interest" description="Disordered" evidence="6">
    <location>
        <begin position="355"/>
        <end position="398"/>
    </location>
</feature>
<comment type="caution">
    <text evidence="8">The sequence shown here is derived from an EMBL/GenBank/DDBJ whole genome shotgun (WGS) entry which is preliminary data.</text>
</comment>
<feature type="domain" description="HAT C-terminal dimerisation" evidence="7">
    <location>
        <begin position="544"/>
        <end position="624"/>
    </location>
</feature>
<evidence type="ECO:0000256" key="5">
    <source>
        <dbReference type="ARBA" id="ARBA00023242"/>
    </source>
</evidence>
<comment type="subcellular location">
    <subcellularLocation>
        <location evidence="1">Nucleus</location>
    </subcellularLocation>
</comment>
<dbReference type="Proteomes" id="UP000639643">
    <property type="component" value="Unassembled WGS sequence"/>
</dbReference>
<evidence type="ECO:0000256" key="6">
    <source>
        <dbReference type="SAM" id="MobiDB-lite"/>
    </source>
</evidence>
<evidence type="ECO:0000313" key="8">
    <source>
        <dbReference type="EMBL" id="KAF6805452.1"/>
    </source>
</evidence>
<evidence type="ECO:0000256" key="3">
    <source>
        <dbReference type="ARBA" id="ARBA00022771"/>
    </source>
</evidence>
<evidence type="ECO:0000256" key="2">
    <source>
        <dbReference type="ARBA" id="ARBA00022723"/>
    </source>
</evidence>
<dbReference type="InterPro" id="IPR052035">
    <property type="entry name" value="ZnF_BED_domain_contain"/>
</dbReference>
<accession>A0A8H6J2S9</accession>
<feature type="compositionally biased region" description="Low complexity" evidence="6">
    <location>
        <begin position="361"/>
        <end position="371"/>
    </location>
</feature>
<keyword evidence="3" id="KW-0863">Zinc-finger</keyword>
<organism evidence="8 9">
    <name type="scientific">Colletotrichum musicola</name>
    <dbReference type="NCBI Taxonomy" id="2175873"/>
    <lineage>
        <taxon>Eukaryota</taxon>
        <taxon>Fungi</taxon>
        <taxon>Dikarya</taxon>
        <taxon>Ascomycota</taxon>
        <taxon>Pezizomycotina</taxon>
        <taxon>Sordariomycetes</taxon>
        <taxon>Hypocreomycetidae</taxon>
        <taxon>Glomerellales</taxon>
        <taxon>Glomerellaceae</taxon>
        <taxon>Colletotrichum</taxon>
        <taxon>Colletotrichum orchidearum species complex</taxon>
    </lineage>
</organism>
<keyword evidence="9" id="KW-1185">Reference proteome</keyword>
<keyword evidence="5" id="KW-0539">Nucleus</keyword>
<dbReference type="SUPFAM" id="SSF53098">
    <property type="entry name" value="Ribonuclease H-like"/>
    <property type="match status" value="1"/>
</dbReference>
<name>A0A8H6J2S9_9PEZI</name>
<protein>
    <submittedName>
        <fullName evidence="8">Transposase-like protein</fullName>
    </submittedName>
</protein>
<dbReference type="EMBL" id="WIGM01001078">
    <property type="protein sequence ID" value="KAF6805452.1"/>
    <property type="molecule type" value="Genomic_DNA"/>
</dbReference>
<evidence type="ECO:0000256" key="4">
    <source>
        <dbReference type="ARBA" id="ARBA00022833"/>
    </source>
</evidence>
<evidence type="ECO:0000256" key="1">
    <source>
        <dbReference type="ARBA" id="ARBA00004123"/>
    </source>
</evidence>
<dbReference type="PANTHER" id="PTHR46481:SF10">
    <property type="entry name" value="ZINC FINGER BED DOMAIN-CONTAINING PROTEIN 39"/>
    <property type="match status" value="1"/>
</dbReference>
<dbReference type="GO" id="GO:0005634">
    <property type="term" value="C:nucleus"/>
    <property type="evidence" value="ECO:0007669"/>
    <property type="project" value="UniProtKB-SubCell"/>
</dbReference>
<dbReference type="OrthoDB" id="5147528at2759"/>
<dbReference type="GO" id="GO:0008270">
    <property type="term" value="F:zinc ion binding"/>
    <property type="evidence" value="ECO:0007669"/>
    <property type="project" value="UniProtKB-KW"/>
</dbReference>
<dbReference type="Pfam" id="PF05699">
    <property type="entry name" value="Dimer_Tnp_hAT"/>
    <property type="match status" value="1"/>
</dbReference>
<keyword evidence="2" id="KW-0479">Metal-binding</keyword>
<dbReference type="GO" id="GO:0046983">
    <property type="term" value="F:protein dimerization activity"/>
    <property type="evidence" value="ECO:0007669"/>
    <property type="project" value="InterPro"/>
</dbReference>
<feature type="compositionally biased region" description="Low complexity" evidence="6">
    <location>
        <begin position="388"/>
        <end position="398"/>
    </location>
</feature>
<evidence type="ECO:0000313" key="9">
    <source>
        <dbReference type="Proteomes" id="UP000639643"/>
    </source>
</evidence>
<dbReference type="InterPro" id="IPR008906">
    <property type="entry name" value="HATC_C_dom"/>
</dbReference>
<dbReference type="InterPro" id="IPR012337">
    <property type="entry name" value="RNaseH-like_sf"/>
</dbReference>
<keyword evidence="4" id="KW-0862">Zinc</keyword>
<dbReference type="AlphaFoldDB" id="A0A8H6J2S9"/>
<evidence type="ECO:0000259" key="7">
    <source>
        <dbReference type="Pfam" id="PF05699"/>
    </source>
</evidence>
<gene>
    <name evidence="8" type="ORF">CMUS01_14614</name>
</gene>
<dbReference type="PANTHER" id="PTHR46481">
    <property type="entry name" value="ZINC FINGER BED DOMAIN-CONTAINING PROTEIN 4"/>
    <property type="match status" value="1"/>
</dbReference>
<sequence length="640" mass="74095">MQFDHDLYTQVSWSKSSQKKAIDQIFKAKRATVREGIHRGLTKVHISFDLWTSPNGHAITALHAHYLDHNKQQSQQLIALRIQLGAHSGDNLALTLESVIRQWCLTSRLGTIVSDNASNNDTCVRSLFGSLYPHFTGHDILHRRLRCYGHILNLVGKAFLHGVDQEAFEQESDNLLNNNRIREDLEFWRTRGSVGKLRNIVKFIRSSPQRSQTFQELSKESEDDEGFTIFEESPRELQLMLSNETRWNSIYLIINRAILKRQQIDGFIRHNQLERSVDNRIPIEDILNNDEWLLLVELKDILEPLYLQTMRCQGWGKGDGHGRLWEIMAGIEYLIDKLEDWKRLFSDPTEEEIDLTASQFSRQPSRQPSRSTRSRASRSTRLAPGPPSQSSSQPPNLESLPSFVVSEYLPRNRLDRFNSLQEDSRAYFRLSVLNAWQVLNKYYTKLRESPLFAASIILHPGRGLRWLEKRWTDESQLVWLRDAKNRLHSYWEKWYALATTTERTPSPSRGDFAMISAAIPEENSEYREWLNSRAIEVSADDSSELDQYYRLVIPQPVNDPIQWWLDHQQAFPTLSKLALDVFAIPAMATDCERTFSLAKLTLTSQRLAMSPSTLEEVQCLKSWFRGAVITLGGYNFTKKS</sequence>
<proteinExistence type="predicted"/>